<evidence type="ECO:0000256" key="2">
    <source>
        <dbReference type="ARBA" id="ARBA00022801"/>
    </source>
</evidence>
<feature type="binding site" evidence="4">
    <location>
        <position position="69"/>
    </location>
    <ligand>
        <name>Mg(2+)</name>
        <dbReference type="ChEBI" id="CHEBI:18420"/>
        <label>1</label>
        <note>catalytic</note>
    </ligand>
</feature>
<dbReference type="GO" id="GO:0008934">
    <property type="term" value="F:inositol monophosphate 1-phosphatase activity"/>
    <property type="evidence" value="ECO:0007669"/>
    <property type="project" value="TreeGrafter"/>
</dbReference>
<feature type="binding site" evidence="4">
    <location>
        <position position="88"/>
    </location>
    <ligand>
        <name>Mg(2+)</name>
        <dbReference type="ChEBI" id="CHEBI:18420"/>
        <label>1</label>
        <note>catalytic</note>
    </ligand>
</feature>
<evidence type="ECO:0000256" key="1">
    <source>
        <dbReference type="ARBA" id="ARBA00022723"/>
    </source>
</evidence>
<sequence length="268" mass="29700">MESTLDKKALDSLALAVREAGMYAKAQQQHISRSYKKDGSVITETDLTISKQIISVIEGLFPSMNIISEETLTPYREASPFTFVLDPIDGTDVYSQGLPSWAVALGILNKDRVPVGAMISAPRWGIGEEDLFVRLDPGKEPLINGQPLIVEGNKDFPWQITMGSSGQRLMDFSRYEGKIRIFGSSIIHMLSPVIYEHIQGCVNQSCYVWDVAASHAVLLSAGMLVEYVDGKPFIYDDDFLLHRKPFSPSLYVGTRTCIDALKVVLPPK</sequence>
<feature type="binding site" evidence="4">
    <location>
        <position position="89"/>
    </location>
    <ligand>
        <name>Mg(2+)</name>
        <dbReference type="ChEBI" id="CHEBI:18420"/>
        <label>1</label>
        <note>catalytic</note>
    </ligand>
</feature>
<gene>
    <name evidence="5" type="ORF">DYP60_11235</name>
</gene>
<reference evidence="5 6" key="2">
    <citation type="submission" date="2018-09" db="EMBL/GenBank/DDBJ databases">
        <title>Genome of Sphaerochaeta halotolerans strain 4-11.</title>
        <authorList>
            <person name="Nazina T.N."/>
            <person name="Sokolova D.S."/>
        </authorList>
    </citation>
    <scope>NUCLEOTIDE SEQUENCE [LARGE SCALE GENOMIC DNA]</scope>
    <source>
        <strain evidence="5 6">4-11</strain>
    </source>
</reference>
<dbReference type="Pfam" id="PF00459">
    <property type="entry name" value="Inositol_P"/>
    <property type="match status" value="1"/>
</dbReference>
<dbReference type="Gene3D" id="3.40.190.80">
    <property type="match status" value="1"/>
</dbReference>
<keyword evidence="1 4" id="KW-0479">Metal-binding</keyword>
<dbReference type="PANTHER" id="PTHR20854">
    <property type="entry name" value="INOSITOL MONOPHOSPHATASE"/>
    <property type="match status" value="1"/>
</dbReference>
<evidence type="ECO:0000313" key="5">
    <source>
        <dbReference type="EMBL" id="RFU94169.1"/>
    </source>
</evidence>
<keyword evidence="2" id="KW-0378">Hydrolase</keyword>
<reference evidence="6" key="1">
    <citation type="submission" date="2018-08" db="EMBL/GenBank/DDBJ databases">
        <authorList>
            <person name="Grouzdev D.S."/>
            <person name="Krutkina M.S."/>
        </authorList>
    </citation>
    <scope>NUCLEOTIDE SEQUENCE [LARGE SCALE GENOMIC DNA]</scope>
    <source>
        <strain evidence="6">4-11</strain>
    </source>
</reference>
<dbReference type="InterPro" id="IPR020583">
    <property type="entry name" value="Inositol_monoP_metal-BS"/>
</dbReference>
<dbReference type="PRINTS" id="PR00377">
    <property type="entry name" value="IMPHPHTASES"/>
</dbReference>
<dbReference type="Proteomes" id="UP000264002">
    <property type="component" value="Unassembled WGS sequence"/>
</dbReference>
<name>A0A372MEG7_9SPIR</name>
<dbReference type="GO" id="GO:0046872">
    <property type="term" value="F:metal ion binding"/>
    <property type="evidence" value="ECO:0007669"/>
    <property type="project" value="UniProtKB-KW"/>
</dbReference>
<dbReference type="RefSeq" id="WP_117331107.1">
    <property type="nucleotide sequence ID" value="NZ_QUWK01000012.1"/>
</dbReference>
<organism evidence="5 6">
    <name type="scientific">Sphaerochaeta halotolerans</name>
    <dbReference type="NCBI Taxonomy" id="2293840"/>
    <lineage>
        <taxon>Bacteria</taxon>
        <taxon>Pseudomonadati</taxon>
        <taxon>Spirochaetota</taxon>
        <taxon>Spirochaetia</taxon>
        <taxon>Spirochaetales</taxon>
        <taxon>Sphaerochaetaceae</taxon>
        <taxon>Sphaerochaeta</taxon>
    </lineage>
</organism>
<evidence type="ECO:0000256" key="3">
    <source>
        <dbReference type="ARBA" id="ARBA00022842"/>
    </source>
</evidence>
<dbReference type="GO" id="GO:0007165">
    <property type="term" value="P:signal transduction"/>
    <property type="evidence" value="ECO:0007669"/>
    <property type="project" value="TreeGrafter"/>
</dbReference>
<feature type="binding site" evidence="4">
    <location>
        <position position="210"/>
    </location>
    <ligand>
        <name>Mg(2+)</name>
        <dbReference type="ChEBI" id="CHEBI:18420"/>
        <label>1</label>
        <note>catalytic</note>
    </ligand>
</feature>
<dbReference type="PROSITE" id="PS00629">
    <property type="entry name" value="IMP_1"/>
    <property type="match status" value="1"/>
</dbReference>
<comment type="caution">
    <text evidence="5">The sequence shown here is derived from an EMBL/GenBank/DDBJ whole genome shotgun (WGS) entry which is preliminary data.</text>
</comment>
<keyword evidence="6" id="KW-1185">Reference proteome</keyword>
<comment type="cofactor">
    <cofactor evidence="4">
        <name>Mg(2+)</name>
        <dbReference type="ChEBI" id="CHEBI:18420"/>
    </cofactor>
</comment>
<protein>
    <submittedName>
        <fullName evidence="5">Inositol monophosphatase</fullName>
    </submittedName>
</protein>
<keyword evidence="3 4" id="KW-0460">Magnesium</keyword>
<dbReference type="PANTHER" id="PTHR20854:SF4">
    <property type="entry name" value="INOSITOL-1-MONOPHOSPHATASE-RELATED"/>
    <property type="match status" value="1"/>
</dbReference>
<evidence type="ECO:0000313" key="6">
    <source>
        <dbReference type="Proteomes" id="UP000264002"/>
    </source>
</evidence>
<dbReference type="Gene3D" id="3.30.540.10">
    <property type="entry name" value="Fructose-1,6-Bisphosphatase, subunit A, domain 1"/>
    <property type="match status" value="1"/>
</dbReference>
<feature type="binding site" evidence="4">
    <location>
        <position position="86"/>
    </location>
    <ligand>
        <name>Mg(2+)</name>
        <dbReference type="ChEBI" id="CHEBI:18420"/>
        <label>1</label>
        <note>catalytic</note>
    </ligand>
</feature>
<dbReference type="SUPFAM" id="SSF56655">
    <property type="entry name" value="Carbohydrate phosphatase"/>
    <property type="match status" value="1"/>
</dbReference>
<dbReference type="AlphaFoldDB" id="A0A372MEG7"/>
<proteinExistence type="predicted"/>
<evidence type="ECO:0000256" key="4">
    <source>
        <dbReference type="PIRSR" id="PIRSR600760-2"/>
    </source>
</evidence>
<dbReference type="GO" id="GO:0006020">
    <property type="term" value="P:inositol metabolic process"/>
    <property type="evidence" value="ECO:0007669"/>
    <property type="project" value="TreeGrafter"/>
</dbReference>
<dbReference type="EMBL" id="QUWK01000012">
    <property type="protein sequence ID" value="RFU94169.1"/>
    <property type="molecule type" value="Genomic_DNA"/>
</dbReference>
<dbReference type="InterPro" id="IPR000760">
    <property type="entry name" value="Inositol_monophosphatase-like"/>
</dbReference>
<accession>A0A372MEG7</accession>